<evidence type="ECO:0000256" key="2">
    <source>
        <dbReference type="SAM" id="SignalP"/>
    </source>
</evidence>
<dbReference type="AlphaFoldDB" id="A0A061IRR3"/>
<sequence>MFLFYFGDLFFFFSWRRLTECGPATGGGGVTSQPRLAFPLCCWMSPSPSLHPLLPAAARWYFVATAARGSVALAVRVEAALPGGGRRGAFFIELQLFFFISFSFSLIGFVYCSSFLPLVFFAPSVFTVFACYVSYPFPSSRSTPVSFLASHHA</sequence>
<gene>
    <name evidence="3" type="ORF">TRSC58_07245</name>
</gene>
<feature type="signal peptide" evidence="2">
    <location>
        <begin position="1"/>
        <end position="21"/>
    </location>
</feature>
<keyword evidence="1" id="KW-1133">Transmembrane helix</keyword>
<feature type="chain" id="PRO_5001600976" evidence="2">
    <location>
        <begin position="22"/>
        <end position="153"/>
    </location>
</feature>
<keyword evidence="2" id="KW-0732">Signal</keyword>
<feature type="transmembrane region" description="Helical" evidence="1">
    <location>
        <begin position="89"/>
        <end position="109"/>
    </location>
</feature>
<dbReference type="VEuPathDB" id="TriTrypDB:TRSC58_07245"/>
<name>A0A061IRR3_TRYRA</name>
<keyword evidence="4" id="KW-1185">Reference proteome</keyword>
<keyword evidence="1" id="KW-0472">Membrane</keyword>
<evidence type="ECO:0000313" key="4">
    <source>
        <dbReference type="Proteomes" id="UP000031737"/>
    </source>
</evidence>
<proteinExistence type="predicted"/>
<feature type="transmembrane region" description="Helical" evidence="1">
    <location>
        <begin position="115"/>
        <end position="135"/>
    </location>
</feature>
<evidence type="ECO:0000313" key="3">
    <source>
        <dbReference type="EMBL" id="ESL05133.1"/>
    </source>
</evidence>
<accession>A0A061IRR3</accession>
<dbReference type="Proteomes" id="UP000031737">
    <property type="component" value="Unassembled WGS sequence"/>
</dbReference>
<comment type="caution">
    <text evidence="3">The sequence shown here is derived from an EMBL/GenBank/DDBJ whole genome shotgun (WGS) entry which is preliminary data.</text>
</comment>
<keyword evidence="1" id="KW-0812">Transmembrane</keyword>
<evidence type="ECO:0000256" key="1">
    <source>
        <dbReference type="SAM" id="Phobius"/>
    </source>
</evidence>
<reference evidence="3 4" key="1">
    <citation type="submission" date="2013-07" db="EMBL/GenBank/DDBJ databases">
        <authorList>
            <person name="Stoco P.H."/>
            <person name="Wagner G."/>
            <person name="Gerber A."/>
            <person name="Zaha A."/>
            <person name="Thompson C."/>
            <person name="Bartholomeu D.C."/>
            <person name="Luckemeyer D.D."/>
            <person name="Bahia D."/>
            <person name="Loreto E."/>
            <person name="Prestes E.B."/>
            <person name="Lima F.M."/>
            <person name="Rodrigues-Luiz G."/>
            <person name="Vallejo G.A."/>
            <person name="Filho J.F."/>
            <person name="Monteiro K.M."/>
            <person name="Tyler K.M."/>
            <person name="de Almeida L.G."/>
            <person name="Ortiz M.F."/>
            <person name="Siervo M.A."/>
            <person name="de Moraes M.H."/>
            <person name="Cunha O.L."/>
            <person name="Mendonca-Neto R."/>
            <person name="Silva R."/>
            <person name="Teixeira S.M."/>
            <person name="Murta S.M."/>
            <person name="Sincero T.C."/>
            <person name="Mendes T.A."/>
            <person name="Urmenyi T.P."/>
            <person name="Silva V.G."/>
            <person name="da Rocha W.D."/>
            <person name="Andersson B."/>
            <person name="Romanha A.J."/>
            <person name="Steindel M."/>
            <person name="de Vasconcelos A.T."/>
            <person name="Grisard E.C."/>
        </authorList>
    </citation>
    <scope>NUCLEOTIDE SEQUENCE [LARGE SCALE GENOMIC DNA]</scope>
    <source>
        <strain evidence="3 4">SC58</strain>
    </source>
</reference>
<dbReference type="EMBL" id="AUPL01007287">
    <property type="protein sequence ID" value="ESL05133.1"/>
    <property type="molecule type" value="Genomic_DNA"/>
</dbReference>
<organism evidence="3 4">
    <name type="scientific">Trypanosoma rangeli SC58</name>
    <dbReference type="NCBI Taxonomy" id="429131"/>
    <lineage>
        <taxon>Eukaryota</taxon>
        <taxon>Discoba</taxon>
        <taxon>Euglenozoa</taxon>
        <taxon>Kinetoplastea</taxon>
        <taxon>Metakinetoplastina</taxon>
        <taxon>Trypanosomatida</taxon>
        <taxon>Trypanosomatidae</taxon>
        <taxon>Trypanosoma</taxon>
        <taxon>Herpetosoma</taxon>
    </lineage>
</organism>
<protein>
    <submittedName>
        <fullName evidence="3">Uncharacterized protein</fullName>
    </submittedName>
</protein>